<proteinExistence type="predicted"/>
<evidence type="ECO:0000313" key="1">
    <source>
        <dbReference type="EMBL" id="STZ59815.1"/>
    </source>
</evidence>
<protein>
    <submittedName>
        <fullName evidence="1">TetR family transcriptional regulator</fullName>
    </submittedName>
</protein>
<evidence type="ECO:0000313" key="2">
    <source>
        <dbReference type="Proteomes" id="UP000254978"/>
    </source>
</evidence>
<dbReference type="OrthoDB" id="9805134at2"/>
<organism evidence="1 2">
    <name type="scientific">Mycolicibacterium tokaiense</name>
    <dbReference type="NCBI Taxonomy" id="39695"/>
    <lineage>
        <taxon>Bacteria</taxon>
        <taxon>Bacillati</taxon>
        <taxon>Actinomycetota</taxon>
        <taxon>Actinomycetes</taxon>
        <taxon>Mycobacteriales</taxon>
        <taxon>Mycobacteriaceae</taxon>
        <taxon>Mycolicibacterium</taxon>
    </lineage>
</organism>
<dbReference type="RefSeq" id="WP_115279193.1">
    <property type="nucleotide sequence ID" value="NZ_AP022600.1"/>
</dbReference>
<dbReference type="SUPFAM" id="SSF48498">
    <property type="entry name" value="Tetracyclin repressor-like, C-terminal domain"/>
    <property type="match status" value="1"/>
</dbReference>
<keyword evidence="2" id="KW-1185">Reference proteome</keyword>
<dbReference type="EMBL" id="UGQT01000001">
    <property type="protein sequence ID" value="STZ59815.1"/>
    <property type="molecule type" value="Genomic_DNA"/>
</dbReference>
<name>A0A378TJ19_9MYCO</name>
<sequence>MRNEDSHGDALVNTDPLLVGRRDSGRAVVAGRLRGGIADGDLPAWAEPETLADLLIIVINGLSTRARDGASRAQLRRVADAVLASWPRRDDGIGERGE</sequence>
<dbReference type="InterPro" id="IPR036271">
    <property type="entry name" value="Tet_transcr_reg_TetR-rel_C_sf"/>
</dbReference>
<reference evidence="1 2" key="1">
    <citation type="submission" date="2018-06" db="EMBL/GenBank/DDBJ databases">
        <authorList>
            <consortium name="Pathogen Informatics"/>
            <person name="Doyle S."/>
        </authorList>
    </citation>
    <scope>NUCLEOTIDE SEQUENCE [LARGE SCALE GENOMIC DNA]</scope>
    <source>
        <strain evidence="1 2">NCTC10821</strain>
    </source>
</reference>
<dbReference type="Gene3D" id="1.10.357.10">
    <property type="entry name" value="Tetracycline Repressor, domain 2"/>
    <property type="match status" value="1"/>
</dbReference>
<dbReference type="AlphaFoldDB" id="A0A378TJ19"/>
<accession>A0A378TJ19</accession>
<gene>
    <name evidence="1" type="ORF">NCTC10821_03353</name>
</gene>
<dbReference type="Proteomes" id="UP000254978">
    <property type="component" value="Unassembled WGS sequence"/>
</dbReference>